<evidence type="ECO:0000256" key="11">
    <source>
        <dbReference type="ARBA" id="ARBA00023033"/>
    </source>
</evidence>
<evidence type="ECO:0000256" key="13">
    <source>
        <dbReference type="PIRSR" id="PIRSR602401-1"/>
    </source>
</evidence>
<evidence type="ECO:0000256" key="7">
    <source>
        <dbReference type="ARBA" id="ARBA00022723"/>
    </source>
</evidence>
<name>A0A8E2ARB0_9APHY</name>
<dbReference type="Pfam" id="PF00067">
    <property type="entry name" value="p450"/>
    <property type="match status" value="1"/>
</dbReference>
<sequence length="516" mass="57650">MMGLLNTDSLLVQTLFAGVLLVFIAKQFFGSRKMAKLAPGPTRWPFLGNALQLPQQQMWLTFSDWAKTYGDVIHVDVFGQPIIVINSAKVAKDLLDKRSSIYSDRPHLVMAGDLVGYNDPFVLQPYGEKWRKQRKFVASDFSPITIPRYYPLQETEARKLVRNVLANPDSLFPQTKLRIGTIIIRVTYGYYIKDENDPFLTLPLTAMDNFSKASAPGTWLVDFVPKLKNMPSWMPGAGFLETAKKWRKIVWDASWDPYNWCKNNLDTGETLMPNLCGTTIQSAEGKLSKEDEEQLVWAASAIMGGGLDTNMSTSLSFFLAMVLHPDVQKKAQAEIDAVIGRDRLPSIADRESLPYVRSVITEVLRWKPPVPLSVPHSLTQDDVYEGIFLPKGSLIMPNVWHMLHDPEAYPEPASFKPGRYNNSDAEMRKVHDLVFGFGRRSCPGVHFAEGTLFAIVSTVLATVDVLPALDAQGKAIKPDPTYSSGTITFPDAFPLRLKARSKQAETLLAQVPSAPQ</sequence>
<keyword evidence="12" id="KW-0472">Membrane</keyword>
<dbReference type="PANTHER" id="PTHR46300">
    <property type="entry name" value="P450, PUTATIVE (EUROFUNG)-RELATED-RELATED"/>
    <property type="match status" value="1"/>
</dbReference>
<dbReference type="GO" id="GO:0020037">
    <property type="term" value="F:heme binding"/>
    <property type="evidence" value="ECO:0007669"/>
    <property type="project" value="InterPro"/>
</dbReference>
<dbReference type="InterPro" id="IPR036396">
    <property type="entry name" value="Cyt_P450_sf"/>
</dbReference>
<comment type="subcellular location">
    <subcellularLocation>
        <location evidence="2">Membrane</location>
        <topology evidence="2">Single-pass membrane protein</topology>
    </subcellularLocation>
</comment>
<feature type="binding site" description="axial binding residue" evidence="13">
    <location>
        <position position="442"/>
    </location>
    <ligand>
        <name>heme</name>
        <dbReference type="ChEBI" id="CHEBI:30413"/>
    </ligand>
    <ligandPart>
        <name>Fe</name>
        <dbReference type="ChEBI" id="CHEBI:18248"/>
    </ligandPart>
</feature>
<keyword evidence="9 14" id="KW-0560">Oxidoreductase</keyword>
<evidence type="ECO:0000256" key="4">
    <source>
        <dbReference type="ARBA" id="ARBA00010617"/>
    </source>
</evidence>
<gene>
    <name evidence="15" type="ORF">OBBRIDRAFT_796916</name>
</gene>
<dbReference type="InterPro" id="IPR050364">
    <property type="entry name" value="Cytochrome_P450_fung"/>
</dbReference>
<organism evidence="15 16">
    <name type="scientific">Obba rivulosa</name>
    <dbReference type="NCBI Taxonomy" id="1052685"/>
    <lineage>
        <taxon>Eukaryota</taxon>
        <taxon>Fungi</taxon>
        <taxon>Dikarya</taxon>
        <taxon>Basidiomycota</taxon>
        <taxon>Agaricomycotina</taxon>
        <taxon>Agaricomycetes</taxon>
        <taxon>Polyporales</taxon>
        <taxon>Gelatoporiaceae</taxon>
        <taxon>Obba</taxon>
    </lineage>
</organism>
<evidence type="ECO:0000313" key="16">
    <source>
        <dbReference type="Proteomes" id="UP000250043"/>
    </source>
</evidence>
<dbReference type="EMBL" id="KV722515">
    <property type="protein sequence ID" value="OCH86702.1"/>
    <property type="molecule type" value="Genomic_DNA"/>
</dbReference>
<dbReference type="PANTHER" id="PTHR46300:SF7">
    <property type="entry name" value="P450, PUTATIVE (EUROFUNG)-RELATED"/>
    <property type="match status" value="1"/>
</dbReference>
<comment type="similarity">
    <text evidence="4 14">Belongs to the cytochrome P450 family.</text>
</comment>
<keyword evidence="8" id="KW-1133">Transmembrane helix</keyword>
<dbReference type="InterPro" id="IPR002401">
    <property type="entry name" value="Cyt_P450_E_grp-I"/>
</dbReference>
<evidence type="ECO:0000256" key="8">
    <source>
        <dbReference type="ARBA" id="ARBA00022989"/>
    </source>
</evidence>
<dbReference type="InterPro" id="IPR001128">
    <property type="entry name" value="Cyt_P450"/>
</dbReference>
<comment type="pathway">
    <text evidence="3">Secondary metabolite biosynthesis.</text>
</comment>
<evidence type="ECO:0000256" key="2">
    <source>
        <dbReference type="ARBA" id="ARBA00004167"/>
    </source>
</evidence>
<keyword evidence="16" id="KW-1185">Reference proteome</keyword>
<dbReference type="SUPFAM" id="SSF48264">
    <property type="entry name" value="Cytochrome P450"/>
    <property type="match status" value="1"/>
</dbReference>
<dbReference type="GO" id="GO:0016020">
    <property type="term" value="C:membrane"/>
    <property type="evidence" value="ECO:0007669"/>
    <property type="project" value="UniProtKB-SubCell"/>
</dbReference>
<dbReference type="OrthoDB" id="2789670at2759"/>
<dbReference type="Gene3D" id="1.10.630.10">
    <property type="entry name" value="Cytochrome P450"/>
    <property type="match status" value="1"/>
</dbReference>
<evidence type="ECO:0000256" key="14">
    <source>
        <dbReference type="RuleBase" id="RU000461"/>
    </source>
</evidence>
<accession>A0A8E2ARB0</accession>
<dbReference type="CDD" id="cd11065">
    <property type="entry name" value="CYP64-like"/>
    <property type="match status" value="1"/>
</dbReference>
<evidence type="ECO:0000256" key="9">
    <source>
        <dbReference type="ARBA" id="ARBA00023002"/>
    </source>
</evidence>
<comment type="cofactor">
    <cofactor evidence="1 13">
        <name>heme</name>
        <dbReference type="ChEBI" id="CHEBI:30413"/>
    </cofactor>
</comment>
<evidence type="ECO:0000256" key="3">
    <source>
        <dbReference type="ARBA" id="ARBA00005179"/>
    </source>
</evidence>
<dbReference type="PROSITE" id="PS00086">
    <property type="entry name" value="CYTOCHROME_P450"/>
    <property type="match status" value="1"/>
</dbReference>
<keyword evidence="11 14" id="KW-0503">Monooxygenase</keyword>
<keyword evidence="6" id="KW-0812">Transmembrane</keyword>
<dbReference type="GO" id="GO:0016705">
    <property type="term" value="F:oxidoreductase activity, acting on paired donors, with incorporation or reduction of molecular oxygen"/>
    <property type="evidence" value="ECO:0007669"/>
    <property type="project" value="InterPro"/>
</dbReference>
<evidence type="ECO:0000256" key="10">
    <source>
        <dbReference type="ARBA" id="ARBA00023004"/>
    </source>
</evidence>
<keyword evidence="10 13" id="KW-0408">Iron</keyword>
<keyword evidence="5 13" id="KW-0349">Heme</keyword>
<reference evidence="15 16" key="1">
    <citation type="submission" date="2016-07" db="EMBL/GenBank/DDBJ databases">
        <title>Draft genome of the white-rot fungus Obba rivulosa 3A-2.</title>
        <authorList>
            <consortium name="DOE Joint Genome Institute"/>
            <person name="Miettinen O."/>
            <person name="Riley R."/>
            <person name="Acob R."/>
            <person name="Barry K."/>
            <person name="Cullen D."/>
            <person name="De Vries R."/>
            <person name="Hainaut M."/>
            <person name="Hatakka A."/>
            <person name="Henrissat B."/>
            <person name="Hilden K."/>
            <person name="Kuo R."/>
            <person name="Labutti K."/>
            <person name="Lipzen A."/>
            <person name="Makela M.R."/>
            <person name="Sandor L."/>
            <person name="Spatafora J.W."/>
            <person name="Grigoriev I.V."/>
            <person name="Hibbett D.S."/>
        </authorList>
    </citation>
    <scope>NUCLEOTIDE SEQUENCE [LARGE SCALE GENOMIC DNA]</scope>
    <source>
        <strain evidence="15 16">3A-2</strain>
    </source>
</reference>
<dbReference type="InterPro" id="IPR017972">
    <property type="entry name" value="Cyt_P450_CS"/>
</dbReference>
<dbReference type="GO" id="GO:0004497">
    <property type="term" value="F:monooxygenase activity"/>
    <property type="evidence" value="ECO:0007669"/>
    <property type="project" value="UniProtKB-KW"/>
</dbReference>
<dbReference type="AlphaFoldDB" id="A0A8E2ARB0"/>
<evidence type="ECO:0000256" key="12">
    <source>
        <dbReference type="ARBA" id="ARBA00023136"/>
    </source>
</evidence>
<proteinExistence type="inferred from homology"/>
<evidence type="ECO:0000256" key="1">
    <source>
        <dbReference type="ARBA" id="ARBA00001971"/>
    </source>
</evidence>
<dbReference type="Proteomes" id="UP000250043">
    <property type="component" value="Unassembled WGS sequence"/>
</dbReference>
<evidence type="ECO:0000256" key="6">
    <source>
        <dbReference type="ARBA" id="ARBA00022692"/>
    </source>
</evidence>
<dbReference type="PRINTS" id="PR00463">
    <property type="entry name" value="EP450I"/>
</dbReference>
<dbReference type="GO" id="GO:0005506">
    <property type="term" value="F:iron ion binding"/>
    <property type="evidence" value="ECO:0007669"/>
    <property type="project" value="InterPro"/>
</dbReference>
<protein>
    <submittedName>
        <fullName evidence="15">Putative monooxygenase</fullName>
    </submittedName>
</protein>
<evidence type="ECO:0000313" key="15">
    <source>
        <dbReference type="EMBL" id="OCH86702.1"/>
    </source>
</evidence>
<keyword evidence="7 13" id="KW-0479">Metal-binding</keyword>
<evidence type="ECO:0000256" key="5">
    <source>
        <dbReference type="ARBA" id="ARBA00022617"/>
    </source>
</evidence>